<evidence type="ECO:0000256" key="1">
    <source>
        <dbReference type="SAM" id="Coils"/>
    </source>
</evidence>
<evidence type="ECO:0008006" key="3">
    <source>
        <dbReference type="Google" id="ProtNLM"/>
    </source>
</evidence>
<feature type="coiled-coil region" evidence="1">
    <location>
        <begin position="56"/>
        <end position="83"/>
    </location>
</feature>
<proteinExistence type="predicted"/>
<keyword evidence="1" id="KW-0175">Coiled coil</keyword>
<gene>
    <name evidence="2" type="ORF">Tci_002052</name>
</gene>
<dbReference type="AlphaFoldDB" id="A0A699GK13"/>
<comment type="caution">
    <text evidence="2">The sequence shown here is derived from an EMBL/GenBank/DDBJ whole genome shotgun (WGS) entry which is preliminary data.</text>
</comment>
<organism evidence="2">
    <name type="scientific">Tanacetum cinerariifolium</name>
    <name type="common">Dalmatian daisy</name>
    <name type="synonym">Chrysanthemum cinerariifolium</name>
    <dbReference type="NCBI Taxonomy" id="118510"/>
    <lineage>
        <taxon>Eukaryota</taxon>
        <taxon>Viridiplantae</taxon>
        <taxon>Streptophyta</taxon>
        <taxon>Embryophyta</taxon>
        <taxon>Tracheophyta</taxon>
        <taxon>Spermatophyta</taxon>
        <taxon>Magnoliopsida</taxon>
        <taxon>eudicotyledons</taxon>
        <taxon>Gunneridae</taxon>
        <taxon>Pentapetalae</taxon>
        <taxon>asterids</taxon>
        <taxon>campanulids</taxon>
        <taxon>Asterales</taxon>
        <taxon>Asteraceae</taxon>
        <taxon>Asteroideae</taxon>
        <taxon>Anthemideae</taxon>
        <taxon>Anthemidinae</taxon>
        <taxon>Tanacetum</taxon>
    </lineage>
</organism>
<dbReference type="EMBL" id="BKCJ010000125">
    <property type="protein sequence ID" value="GEU30074.1"/>
    <property type="molecule type" value="Genomic_DNA"/>
</dbReference>
<sequence length="611" mass="70135">MQAEEQQKLTGTEKATLFMQFLEKIRKLLAAKASEEKRNKPPTQAQQRKIMCTYLKNLEGKKLKDLKNNLKRAREELTHGSSKKQKVDDDKETTELMKIIPDKEKVAIDAIPLAVKSLKIVDWKIHKEGKKCYYQIIRADENSNKYARTSQKVTSWSWEHIHGLKDHVVVKRTFLARNNGIATTSRGNYAAGQAKFVKCYNYPKEWHMEKQCTQLKGPRYSAWFKEKLMLVEAQEADCDDISSAKVVLMENLSSCDLDVLSEDTNSSAPNDLLVISLPEQMTDHVANLDRENPTNKMTEYLDAYDSDCDDISSAKVVLMENLSSCDLDVLSEVSYSDTYLNDMINQDVQEMPYSEQTHIKDSPNNEITSDSNIILYSQYLQELQNASIQDANSSAPNHLLVISLLEQMTDHVANLDRENPTNKMDTLIRKLKDRIKSLSGKDSVENVKKDVDEIETINIELEYSVAKLLSENENLRKYQEHLKSIYKDQFYSIRKIRVQSKEHSASLITQINEKYVENLDLNAQLQEKVFAIVALKNKLRKLKGKNVVETVVSKPIATIAPGMFKLDIEPISHRLKNNREAHKVYLENTIENTDTLRRLVECARKQNPIEP</sequence>
<accession>A0A699GK13</accession>
<protein>
    <recommendedName>
        <fullName evidence="3">Retrovirus-related Pol polyprotein from transposon TNT 1-94</fullName>
    </recommendedName>
</protein>
<reference evidence="2" key="1">
    <citation type="journal article" date="2019" name="Sci. Rep.">
        <title>Draft genome of Tanacetum cinerariifolium, the natural source of mosquito coil.</title>
        <authorList>
            <person name="Yamashiro T."/>
            <person name="Shiraishi A."/>
            <person name="Satake H."/>
            <person name="Nakayama K."/>
        </authorList>
    </citation>
    <scope>NUCLEOTIDE SEQUENCE</scope>
</reference>
<name>A0A699GK13_TANCI</name>
<evidence type="ECO:0000313" key="2">
    <source>
        <dbReference type="EMBL" id="GEU30074.1"/>
    </source>
</evidence>